<dbReference type="Pfam" id="PF02492">
    <property type="entry name" value="cobW"/>
    <property type="match status" value="1"/>
</dbReference>
<dbReference type="RefSeq" id="WP_087511960.1">
    <property type="nucleotide sequence ID" value="NZ_CP032134.1"/>
</dbReference>
<dbReference type="InterPro" id="IPR003495">
    <property type="entry name" value="CobW/HypB/UreG_nucleotide-bd"/>
</dbReference>
<dbReference type="InterPro" id="IPR051316">
    <property type="entry name" value="Zinc-reg_GTPase_activator"/>
</dbReference>
<dbReference type="AlphaFoldDB" id="A0A3B7M162"/>
<dbReference type="InterPro" id="IPR027417">
    <property type="entry name" value="P-loop_NTPase"/>
</dbReference>
<dbReference type="CDD" id="cd03112">
    <property type="entry name" value="CobW-like"/>
    <property type="match status" value="1"/>
</dbReference>
<sequence>MKINLSTRQVPVHIISGFLGAGKTTLLQSLLAQKPAHEVWAVLMNEFGQIGVDQQLLPQQSGYEVKELLGGCLCCVGQLPMQIALSRLIQEKQPDRLFIEPTGLGHPAQLLEQLTEPHWNSQINMRALICVVDGSKLHDAEWTAQDLYQDQLKTSEIVVVSHADSMTNADQLQLTQLKQEYMTGVQSWIISEQGNIRIDQIDLPHSAVERKIVPLIHVQKQLAPDEPLPVIKQLPYHYVEHSNGYTVAGWKFSKSWSFRFYDLLDTLCEQQDWLRIKGIFNTDQGWMTFNFNPEQINYKLGEEGLDNRVEMIVQDQPAQVHDWEALETALLACRISSV</sequence>
<feature type="domain" description="CobW/HypB/UreG nucleotide-binding" evidence="1">
    <location>
        <begin position="11"/>
        <end position="176"/>
    </location>
</feature>
<gene>
    <name evidence="2" type="ORF">CDG60_13420</name>
</gene>
<dbReference type="PANTHER" id="PTHR13748">
    <property type="entry name" value="COBW-RELATED"/>
    <property type="match status" value="1"/>
</dbReference>
<dbReference type="KEGG" id="achi:CDG60_13420"/>
<dbReference type="GO" id="GO:0005737">
    <property type="term" value="C:cytoplasm"/>
    <property type="evidence" value="ECO:0007669"/>
    <property type="project" value="TreeGrafter"/>
</dbReference>
<dbReference type="EMBL" id="CP032134">
    <property type="protein sequence ID" value="AXY57477.1"/>
    <property type="molecule type" value="Genomic_DNA"/>
</dbReference>
<dbReference type="Proteomes" id="UP000263753">
    <property type="component" value="Chromosome"/>
</dbReference>
<organism evidence="2 3">
    <name type="scientific">Acinetobacter chinensis</name>
    <dbReference type="NCBI Taxonomy" id="2004650"/>
    <lineage>
        <taxon>Bacteria</taxon>
        <taxon>Pseudomonadati</taxon>
        <taxon>Pseudomonadota</taxon>
        <taxon>Gammaproteobacteria</taxon>
        <taxon>Moraxellales</taxon>
        <taxon>Moraxellaceae</taxon>
        <taxon>Acinetobacter</taxon>
    </lineage>
</organism>
<accession>A0A3B7M162</accession>
<dbReference type="Gene3D" id="3.40.50.300">
    <property type="entry name" value="P-loop containing nucleotide triphosphate hydrolases"/>
    <property type="match status" value="1"/>
</dbReference>
<protein>
    <submittedName>
        <fullName evidence="2">GTP-binding protein</fullName>
    </submittedName>
</protein>
<evidence type="ECO:0000259" key="1">
    <source>
        <dbReference type="Pfam" id="PF02492"/>
    </source>
</evidence>
<proteinExistence type="predicted"/>
<evidence type="ECO:0000313" key="3">
    <source>
        <dbReference type="Proteomes" id="UP000263753"/>
    </source>
</evidence>
<name>A0A3B7M162_9GAMM</name>
<dbReference type="SUPFAM" id="SSF52540">
    <property type="entry name" value="P-loop containing nucleoside triphosphate hydrolases"/>
    <property type="match status" value="1"/>
</dbReference>
<reference evidence="3" key="1">
    <citation type="submission" date="2018-09" db="EMBL/GenBank/DDBJ databases">
        <title>The complete genome of Acinetobacter sp. strain WCHAc010005.</title>
        <authorList>
            <person name="Hu Y."/>
            <person name="Long H."/>
            <person name="Feng Y."/>
            <person name="Zong Z."/>
        </authorList>
    </citation>
    <scope>NUCLEOTIDE SEQUENCE [LARGE SCALE GENOMIC DNA]</scope>
    <source>
        <strain evidence="3">WCHAc010005</strain>
    </source>
</reference>
<dbReference type="PANTHER" id="PTHR13748:SF46">
    <property type="entry name" value="ZINC CHAPERONE YEIR"/>
    <property type="match status" value="1"/>
</dbReference>
<evidence type="ECO:0000313" key="2">
    <source>
        <dbReference type="EMBL" id="AXY57477.1"/>
    </source>
</evidence>